<gene>
    <name evidence="2" type="ORF">CHIRRI_LOCUS12865</name>
</gene>
<dbReference type="AlphaFoldDB" id="A0A9N9WXY6"/>
<dbReference type="Proteomes" id="UP001153620">
    <property type="component" value="Chromosome 4"/>
</dbReference>
<dbReference type="InterPro" id="IPR036865">
    <property type="entry name" value="CRAL-TRIO_dom_sf"/>
</dbReference>
<dbReference type="PRINTS" id="PR00180">
    <property type="entry name" value="CRETINALDHBP"/>
</dbReference>
<evidence type="ECO:0000313" key="2">
    <source>
        <dbReference type="EMBL" id="CAG9810048.1"/>
    </source>
</evidence>
<proteinExistence type="predicted"/>
<dbReference type="Pfam" id="PF00650">
    <property type="entry name" value="CRAL_TRIO"/>
    <property type="match status" value="1"/>
</dbReference>
<name>A0A9N9WXY6_9DIPT</name>
<keyword evidence="3" id="KW-1185">Reference proteome</keyword>
<feature type="domain" description="CRAL-TRIO" evidence="1">
    <location>
        <begin position="112"/>
        <end position="278"/>
    </location>
</feature>
<dbReference type="Gene3D" id="3.40.525.10">
    <property type="entry name" value="CRAL-TRIO lipid binding domain"/>
    <property type="match status" value="1"/>
</dbReference>
<dbReference type="Gene3D" id="1.10.8.20">
    <property type="entry name" value="N-terminal domain of phosphatidylinositol transfer protein sec14p"/>
    <property type="match status" value="1"/>
</dbReference>
<dbReference type="SUPFAM" id="SSF46938">
    <property type="entry name" value="CRAL/TRIO N-terminal domain"/>
    <property type="match status" value="1"/>
</dbReference>
<dbReference type="PANTHER" id="PTHR10174">
    <property type="entry name" value="ALPHA-TOCOPHEROL TRANSFER PROTEIN-RELATED"/>
    <property type="match status" value="1"/>
</dbReference>
<dbReference type="GO" id="GO:1902936">
    <property type="term" value="F:phosphatidylinositol bisphosphate binding"/>
    <property type="evidence" value="ECO:0007669"/>
    <property type="project" value="TreeGrafter"/>
</dbReference>
<evidence type="ECO:0000259" key="1">
    <source>
        <dbReference type="PROSITE" id="PS50191"/>
    </source>
</evidence>
<dbReference type="InterPro" id="IPR001251">
    <property type="entry name" value="CRAL-TRIO_dom"/>
</dbReference>
<accession>A0A9N9WXY6</accession>
<organism evidence="2 3">
    <name type="scientific">Chironomus riparius</name>
    <dbReference type="NCBI Taxonomy" id="315576"/>
    <lineage>
        <taxon>Eukaryota</taxon>
        <taxon>Metazoa</taxon>
        <taxon>Ecdysozoa</taxon>
        <taxon>Arthropoda</taxon>
        <taxon>Hexapoda</taxon>
        <taxon>Insecta</taxon>
        <taxon>Pterygota</taxon>
        <taxon>Neoptera</taxon>
        <taxon>Endopterygota</taxon>
        <taxon>Diptera</taxon>
        <taxon>Nematocera</taxon>
        <taxon>Chironomoidea</taxon>
        <taxon>Chironomidae</taxon>
        <taxon>Chironominae</taxon>
        <taxon>Chironomus</taxon>
    </lineage>
</organism>
<reference evidence="2" key="1">
    <citation type="submission" date="2022-01" db="EMBL/GenBank/DDBJ databases">
        <authorList>
            <person name="King R."/>
        </authorList>
    </citation>
    <scope>NUCLEOTIDE SEQUENCE</scope>
</reference>
<dbReference type="PANTHER" id="PTHR10174:SF38">
    <property type="entry name" value="HL01515P"/>
    <property type="match status" value="1"/>
</dbReference>
<reference evidence="2" key="2">
    <citation type="submission" date="2022-10" db="EMBL/GenBank/DDBJ databases">
        <authorList>
            <consortium name="ENA_rothamsted_submissions"/>
            <consortium name="culmorum"/>
            <person name="King R."/>
        </authorList>
    </citation>
    <scope>NUCLEOTIDE SEQUENCE</scope>
</reference>
<dbReference type="GO" id="GO:0016020">
    <property type="term" value="C:membrane"/>
    <property type="evidence" value="ECO:0007669"/>
    <property type="project" value="TreeGrafter"/>
</dbReference>
<dbReference type="SMART" id="SM00516">
    <property type="entry name" value="SEC14"/>
    <property type="match status" value="1"/>
</dbReference>
<dbReference type="OrthoDB" id="75724at2759"/>
<dbReference type="EMBL" id="OU895880">
    <property type="protein sequence ID" value="CAG9810048.1"/>
    <property type="molecule type" value="Genomic_DNA"/>
</dbReference>
<dbReference type="CDD" id="cd00170">
    <property type="entry name" value="SEC14"/>
    <property type="match status" value="1"/>
</dbReference>
<dbReference type="SUPFAM" id="SSF52087">
    <property type="entry name" value="CRAL/TRIO domain"/>
    <property type="match status" value="1"/>
</dbReference>
<dbReference type="InterPro" id="IPR036273">
    <property type="entry name" value="CRAL/TRIO_N_dom_sf"/>
</dbReference>
<sequence>MSLLKFDSNNKPYADLGNGFKIRLEEEPVVDEKYLQKAKIELREDPEVVNEALFELRELIKAEKNFTFPHEGDFFHICFLRPCKYYPKSAFERMQKFYKFKIKHKNIHENLTPLALRTVFEDDLVKYFPLRDKNGCRIIYIHTGKHWKPSKIPLNDMFRTIQLSLQAAMLEPMSQINGVSVILDVEGLSLGQIVHFTPFFAAMLLEWLQECVPLRIKGVYITNNSYIFNIAFKIFKPFIHAKLRQRIHFVGKDWDMLGNFLGKEFLKSSLGGDLPCDDVDGNILNDLMQELSEKLKAWDKGGYTAQK</sequence>
<evidence type="ECO:0000313" key="3">
    <source>
        <dbReference type="Proteomes" id="UP001153620"/>
    </source>
</evidence>
<dbReference type="PROSITE" id="PS50191">
    <property type="entry name" value="CRAL_TRIO"/>
    <property type="match status" value="1"/>
</dbReference>
<dbReference type="Gene3D" id="1.20.5.1200">
    <property type="entry name" value="Alpha-tocopherol transfer"/>
    <property type="match status" value="1"/>
</dbReference>
<protein>
    <recommendedName>
        <fullName evidence="1">CRAL-TRIO domain-containing protein</fullName>
    </recommendedName>
</protein>